<evidence type="ECO:0000313" key="3">
    <source>
        <dbReference type="Proteomes" id="UP000294325"/>
    </source>
</evidence>
<dbReference type="InterPro" id="IPR001173">
    <property type="entry name" value="Glyco_trans_2-like"/>
</dbReference>
<dbReference type="RefSeq" id="WP_134357694.1">
    <property type="nucleotide sequence ID" value="NZ_CP038033.1"/>
</dbReference>
<keyword evidence="3" id="KW-1185">Reference proteome</keyword>
<feature type="domain" description="Glycosyltransferase 2-like" evidence="1">
    <location>
        <begin position="19"/>
        <end position="177"/>
    </location>
</feature>
<dbReference type="KEGG" id="nwr:E3U44_08250"/>
<name>A0A4P7BYS4_9GAMM</name>
<proteinExistence type="predicted"/>
<organism evidence="2 3">
    <name type="scientific">Nitrosococcus wardiae</name>
    <dbReference type="NCBI Taxonomy" id="1814290"/>
    <lineage>
        <taxon>Bacteria</taxon>
        <taxon>Pseudomonadati</taxon>
        <taxon>Pseudomonadota</taxon>
        <taxon>Gammaproteobacteria</taxon>
        <taxon>Chromatiales</taxon>
        <taxon>Chromatiaceae</taxon>
        <taxon>Nitrosococcus</taxon>
    </lineage>
</organism>
<dbReference type="Proteomes" id="UP000294325">
    <property type="component" value="Chromosome"/>
</dbReference>
<dbReference type="AlphaFoldDB" id="A0A4P7BYS4"/>
<dbReference type="PANTHER" id="PTHR22916:SF3">
    <property type="entry name" value="UDP-GLCNAC:BETAGAL BETA-1,3-N-ACETYLGLUCOSAMINYLTRANSFERASE-LIKE PROTEIN 1"/>
    <property type="match status" value="1"/>
</dbReference>
<sequence>MNQLPKEDHYQTLGCPSVSVLMIAYNSAPYISDAIKSILKQTFQEFEFIIVNDGSTDGTTELIREFARQDLRIRAIETENRGIGAATNRGLVECHGRYIAIMDSDDIAEPARLKAQADFLESHPDIAGVGSQWLMIDTKGQIVGLDTHPTKPELVEVLMFAFFCLHHPTIMIRRDALLAAGGYTEDRACLVPDYDVFLRLILSGFKLSNLPQVLFRWRLNPTGTTRGKAKAQTLSADLVRRHAFQLIQQKEPHRAAMIATTVVKAFPAGTCFDKRIRKVLPNHSPNPLMQHWRALSENDTAGGLEFNAIEWLNNEAANVSQLADNLLQNNFPWLSELVSKKAARHSSPVSYSWDLRGGKPGEKGLLSVLIPIGSSQEDLLERLSSVFNALSGKAEILVFADCGQKLVIDLPPAPTGICLRLLYSQTSSYQCPWQEALVASKGRYLAYLEESCRFDPNFIGEGLSALSQNEQIKAVFAPATEFFPEALYKGKPIFDPAPSPKWSKTTLIGHRKIYLSGFINERSLLQNVCVPLNEVGEQAPLALAMELAVRRKFIVLQVRNSQFIPEITLENRVLQTMRSGLIEWYFDFGLGALPAEEYWENLTNDQIAQIENQLSSSWVAGGLVICRRNQQIIENFFMKYVKNAVRSPLYRYLICRQKWKFVQSLWNEGQPIMAFQASIIIISNYMERAINKLMRSMHIYSDKKIITLE</sequence>
<dbReference type="Pfam" id="PF00535">
    <property type="entry name" value="Glycos_transf_2"/>
    <property type="match status" value="1"/>
</dbReference>
<protein>
    <submittedName>
        <fullName evidence="2">Glycosyltransferase</fullName>
    </submittedName>
</protein>
<dbReference type="CDD" id="cd00761">
    <property type="entry name" value="Glyco_tranf_GTA_type"/>
    <property type="match status" value="1"/>
</dbReference>
<keyword evidence="2" id="KW-0808">Transferase</keyword>
<evidence type="ECO:0000259" key="1">
    <source>
        <dbReference type="Pfam" id="PF00535"/>
    </source>
</evidence>
<dbReference type="GO" id="GO:0016758">
    <property type="term" value="F:hexosyltransferase activity"/>
    <property type="evidence" value="ECO:0007669"/>
    <property type="project" value="UniProtKB-ARBA"/>
</dbReference>
<dbReference type="SUPFAM" id="SSF53448">
    <property type="entry name" value="Nucleotide-diphospho-sugar transferases"/>
    <property type="match status" value="2"/>
</dbReference>
<accession>A0A4P7BYS4</accession>
<dbReference type="PANTHER" id="PTHR22916">
    <property type="entry name" value="GLYCOSYLTRANSFERASE"/>
    <property type="match status" value="1"/>
</dbReference>
<dbReference type="Gene3D" id="3.90.550.10">
    <property type="entry name" value="Spore Coat Polysaccharide Biosynthesis Protein SpsA, Chain A"/>
    <property type="match status" value="1"/>
</dbReference>
<dbReference type="OrthoDB" id="5782309at2"/>
<gene>
    <name evidence="2" type="ORF">E3U44_08250</name>
</gene>
<dbReference type="EMBL" id="CP038033">
    <property type="protein sequence ID" value="QBQ54497.1"/>
    <property type="molecule type" value="Genomic_DNA"/>
</dbReference>
<reference evidence="2 3" key="1">
    <citation type="submission" date="2019-03" db="EMBL/GenBank/DDBJ databases">
        <title>The genome sequence of Nitrosococcus wardiae strain D1FHST reveals the archetypal metabolic capacity of ammonia-oxidizing Gammaproteobacteria.</title>
        <authorList>
            <person name="Wang L."/>
            <person name="Lim C.K."/>
            <person name="Hanson T.E."/>
            <person name="Dang H."/>
            <person name="Klotz M.G."/>
        </authorList>
    </citation>
    <scope>NUCLEOTIDE SEQUENCE [LARGE SCALE GENOMIC DNA]</scope>
    <source>
        <strain evidence="2 3">D1FHS</strain>
    </source>
</reference>
<dbReference type="InterPro" id="IPR029044">
    <property type="entry name" value="Nucleotide-diphossugar_trans"/>
</dbReference>
<evidence type="ECO:0000313" key="2">
    <source>
        <dbReference type="EMBL" id="QBQ54497.1"/>
    </source>
</evidence>